<dbReference type="Gene3D" id="3.20.20.80">
    <property type="entry name" value="Glycosidases"/>
    <property type="match status" value="1"/>
</dbReference>
<evidence type="ECO:0000259" key="11">
    <source>
        <dbReference type="Pfam" id="PF08532"/>
    </source>
</evidence>
<dbReference type="InterPro" id="IPR013738">
    <property type="entry name" value="Beta_galactosidase_Trimer"/>
</dbReference>
<evidence type="ECO:0000256" key="8">
    <source>
        <dbReference type="PIRSR" id="PIRSR001084-2"/>
    </source>
</evidence>
<feature type="active site" description="Nucleophile" evidence="7">
    <location>
        <position position="301"/>
    </location>
</feature>
<evidence type="ECO:0000256" key="5">
    <source>
        <dbReference type="ARBA" id="ARBA00023295"/>
    </source>
</evidence>
<dbReference type="EMBL" id="RPFW01000001">
    <property type="protein sequence ID" value="TVZ06791.1"/>
    <property type="molecule type" value="Genomic_DNA"/>
</dbReference>
<feature type="binding site" evidence="8">
    <location>
        <position position="144"/>
    </location>
    <ligand>
        <name>substrate</name>
    </ligand>
</feature>
<dbReference type="GO" id="GO:0046872">
    <property type="term" value="F:metal ion binding"/>
    <property type="evidence" value="ECO:0007669"/>
    <property type="project" value="UniProtKB-KW"/>
</dbReference>
<evidence type="ECO:0000256" key="7">
    <source>
        <dbReference type="PIRSR" id="PIRSR001084-1"/>
    </source>
</evidence>
<comment type="caution">
    <text evidence="13">The sequence shown here is derived from an EMBL/GenBank/DDBJ whole genome shotgun (WGS) entry which is preliminary data.</text>
</comment>
<feature type="domain" description="Glycoside hydrolase family 42 N-terminal" evidence="10">
    <location>
        <begin position="9"/>
        <end position="377"/>
    </location>
</feature>
<evidence type="ECO:0000256" key="1">
    <source>
        <dbReference type="ARBA" id="ARBA00001412"/>
    </source>
</evidence>
<name>A0A6P2CA44_9ACTN</name>
<dbReference type="PANTHER" id="PTHR36447">
    <property type="entry name" value="BETA-GALACTOSIDASE GANA"/>
    <property type="match status" value="1"/>
</dbReference>
<feature type="domain" description="Beta-galactosidase trimerisation" evidence="11">
    <location>
        <begin position="389"/>
        <end position="602"/>
    </location>
</feature>
<dbReference type="InterPro" id="IPR013529">
    <property type="entry name" value="Glyco_hydro_42_N"/>
</dbReference>
<evidence type="ECO:0000256" key="3">
    <source>
        <dbReference type="ARBA" id="ARBA00012756"/>
    </source>
</evidence>
<dbReference type="PIRSF" id="PIRSF001084">
    <property type="entry name" value="B-galactosidase"/>
    <property type="match status" value="1"/>
</dbReference>
<feature type="binding site" evidence="8">
    <location>
        <position position="106"/>
    </location>
    <ligand>
        <name>substrate</name>
    </ligand>
</feature>
<dbReference type="GO" id="GO:0006012">
    <property type="term" value="P:galactose metabolic process"/>
    <property type="evidence" value="ECO:0007669"/>
    <property type="project" value="InterPro"/>
</dbReference>
<accession>A0A6P2CA44</accession>
<dbReference type="SUPFAM" id="SSF51445">
    <property type="entry name" value="(Trans)glycosidases"/>
    <property type="match status" value="1"/>
</dbReference>
<evidence type="ECO:0000256" key="4">
    <source>
        <dbReference type="ARBA" id="ARBA00022801"/>
    </source>
</evidence>
<dbReference type="AlphaFoldDB" id="A0A6P2CA44"/>
<evidence type="ECO:0000256" key="2">
    <source>
        <dbReference type="ARBA" id="ARBA00005940"/>
    </source>
</evidence>
<dbReference type="InterPro" id="IPR017853">
    <property type="entry name" value="GH"/>
</dbReference>
<dbReference type="Gene3D" id="3.40.50.880">
    <property type="match status" value="1"/>
</dbReference>
<keyword evidence="14" id="KW-1185">Reference proteome</keyword>
<dbReference type="SUPFAM" id="SSF52317">
    <property type="entry name" value="Class I glutamine amidotransferase-like"/>
    <property type="match status" value="1"/>
</dbReference>
<evidence type="ECO:0000313" key="13">
    <source>
        <dbReference type="EMBL" id="TVZ06791.1"/>
    </source>
</evidence>
<keyword evidence="4 6" id="KW-0378">Hydrolase</keyword>
<keyword evidence="5 6" id="KW-0326">Glycosidase</keyword>
<comment type="similarity">
    <text evidence="2 6">Belongs to the glycosyl hydrolase 42 family.</text>
</comment>
<evidence type="ECO:0000256" key="6">
    <source>
        <dbReference type="PIRNR" id="PIRNR001084"/>
    </source>
</evidence>
<dbReference type="InterPro" id="IPR029062">
    <property type="entry name" value="Class_I_gatase-like"/>
</dbReference>
<dbReference type="Gene3D" id="2.60.40.1180">
    <property type="entry name" value="Golgi alpha-mannosidase II"/>
    <property type="match status" value="1"/>
</dbReference>
<dbReference type="InterPro" id="IPR013780">
    <property type="entry name" value="Glyco_hydro_b"/>
</dbReference>
<proteinExistence type="inferred from homology"/>
<feature type="binding site" evidence="9">
    <location>
        <position position="155"/>
    </location>
    <ligand>
        <name>Zn(2+)</name>
        <dbReference type="ChEBI" id="CHEBI:29105"/>
    </ligand>
</feature>
<dbReference type="GO" id="GO:0009341">
    <property type="term" value="C:beta-galactosidase complex"/>
    <property type="evidence" value="ECO:0007669"/>
    <property type="project" value="InterPro"/>
</dbReference>
<keyword evidence="9" id="KW-0862">Zinc</keyword>
<sequence length="666" mass="72350">MRGIGYGGDYNPEQWPESTWAEDVRLMAEAGVNLVTVGVFSWSRLQPAPGELTAGWLDRVLDLLADAGIGVDLGTGTASPPPWLVTEHPEILPVTADGQRLAPGARQHYCPSSPAFRAAAADLAERMARRYARHPALTMWHVSNEYGCHVPACYCETSAQAFRDWLRARYGSLDRLNETWGGAVWSQDYTSWDQIQPPRTAPTFANPAQQLDFARFSSAELLDCFRAEREAIAAHSQNTPVTTNFMGLHRAVDQFRWASELDVVSMNNYPDPADAESYMLSAMACDLTRSVGGGRPWILMEQAPSTVNWRAVNVPKAPGQYRGLSLQAVARGSDAVLSFQWRAAATGAEKFHSGMLPHAGTDSRVWREVAGLGADLGRLAPIAGSQVSAAVALLHDWESWWGLELDSHPSRLHLVDLLGAFYRPLFAAGVTVNFAHPESDLSAYRLVVVPALYLVSDAGADNVRRFTANGGTVLVSFFSGIVDPRDRIRLGGYPAPWQDLLGLRVEEFAPLPAETTVRLDGVVGWPGLSGSSGLSATGRLWQDVIGLRGAEPVLRYASGHLAGQTAATRHSYGEGEAFYLGTLPDRVTLRGLVAEACGRAGVEFRTDVPPDVEMVRRGEYRFVISHLDREVEVDLGGKSRDLLSSEIVGPGVVLGPRGVLVLSSRD</sequence>
<reference evidence="13 14" key="1">
    <citation type="submission" date="2018-11" db="EMBL/GenBank/DDBJ databases">
        <title>Trebonia kvetii gen.nov., sp.nov., a novel acidophilic actinobacterium, and proposal of the new actinobacterial family Treboniaceae fam. nov.</title>
        <authorList>
            <person name="Rapoport D."/>
            <person name="Sagova-Mareckova M."/>
            <person name="Sedlacek I."/>
            <person name="Provaznik J."/>
            <person name="Kralova S."/>
            <person name="Pavlinic D."/>
            <person name="Benes V."/>
            <person name="Kopecky J."/>
        </authorList>
    </citation>
    <scope>NUCLEOTIDE SEQUENCE [LARGE SCALE GENOMIC DNA]</scope>
    <source>
        <strain evidence="13 14">15Tr583</strain>
    </source>
</reference>
<dbReference type="Proteomes" id="UP000460272">
    <property type="component" value="Unassembled WGS sequence"/>
</dbReference>
<dbReference type="RefSeq" id="WP_145851545.1">
    <property type="nucleotide sequence ID" value="NZ_RPFW01000001.1"/>
</dbReference>
<dbReference type="EC" id="3.2.1.23" evidence="3 6"/>
<evidence type="ECO:0000259" key="12">
    <source>
        <dbReference type="Pfam" id="PF08533"/>
    </source>
</evidence>
<comment type="catalytic activity">
    <reaction evidence="1 6">
        <text>Hydrolysis of terminal non-reducing beta-D-galactose residues in beta-D-galactosides.</text>
        <dbReference type="EC" id="3.2.1.23"/>
    </reaction>
</comment>
<evidence type="ECO:0000313" key="14">
    <source>
        <dbReference type="Proteomes" id="UP000460272"/>
    </source>
</evidence>
<feature type="binding site" evidence="9">
    <location>
        <position position="110"/>
    </location>
    <ligand>
        <name>Zn(2+)</name>
        <dbReference type="ChEBI" id="CHEBI:29105"/>
    </ligand>
</feature>
<feature type="binding site" evidence="8">
    <location>
        <position position="309"/>
    </location>
    <ligand>
        <name>substrate</name>
    </ligand>
</feature>
<dbReference type="Pfam" id="PF08533">
    <property type="entry name" value="Glyco_hydro_42C"/>
    <property type="match status" value="1"/>
</dbReference>
<evidence type="ECO:0000259" key="10">
    <source>
        <dbReference type="Pfam" id="PF02449"/>
    </source>
</evidence>
<dbReference type="Pfam" id="PF08532">
    <property type="entry name" value="Glyco_hydro_42M"/>
    <property type="match status" value="1"/>
</dbReference>
<gene>
    <name evidence="13" type="ORF">EAS64_05395</name>
</gene>
<feature type="binding site" evidence="9">
    <location>
        <position position="153"/>
    </location>
    <ligand>
        <name>Zn(2+)</name>
        <dbReference type="ChEBI" id="CHEBI:29105"/>
    </ligand>
</feature>
<dbReference type="CDD" id="cd03143">
    <property type="entry name" value="A4_beta-galactosidase_middle_domain"/>
    <property type="match status" value="1"/>
</dbReference>
<keyword evidence="9" id="KW-0479">Metal-binding</keyword>
<organism evidence="13 14">
    <name type="scientific">Trebonia kvetii</name>
    <dbReference type="NCBI Taxonomy" id="2480626"/>
    <lineage>
        <taxon>Bacteria</taxon>
        <taxon>Bacillati</taxon>
        <taxon>Actinomycetota</taxon>
        <taxon>Actinomycetes</taxon>
        <taxon>Streptosporangiales</taxon>
        <taxon>Treboniaceae</taxon>
        <taxon>Trebonia</taxon>
    </lineage>
</organism>
<dbReference type="PANTHER" id="PTHR36447:SF1">
    <property type="entry name" value="BETA-GALACTOSIDASE GANA"/>
    <property type="match status" value="1"/>
</dbReference>
<feature type="active site" description="Proton donor" evidence="7">
    <location>
        <position position="145"/>
    </location>
</feature>
<feature type="domain" description="Beta-galactosidase C-terminal" evidence="12">
    <location>
        <begin position="611"/>
        <end position="663"/>
    </location>
</feature>
<dbReference type="InterPro" id="IPR013739">
    <property type="entry name" value="Beta_galactosidase_C"/>
</dbReference>
<evidence type="ECO:0000256" key="9">
    <source>
        <dbReference type="PIRSR" id="PIRSR001084-3"/>
    </source>
</evidence>
<dbReference type="Pfam" id="PF02449">
    <property type="entry name" value="Glyco_hydro_42"/>
    <property type="match status" value="1"/>
</dbReference>
<protein>
    <recommendedName>
        <fullName evidence="3 6">Beta-galactosidase</fullName>
        <shortName evidence="6">Beta-gal</shortName>
        <ecNumber evidence="3 6">3.2.1.23</ecNumber>
    </recommendedName>
</protein>
<dbReference type="OrthoDB" id="9800974at2"/>
<dbReference type="GO" id="GO:0004565">
    <property type="term" value="F:beta-galactosidase activity"/>
    <property type="evidence" value="ECO:0007669"/>
    <property type="project" value="UniProtKB-EC"/>
</dbReference>
<dbReference type="InterPro" id="IPR003476">
    <property type="entry name" value="Glyco_hydro_42"/>
</dbReference>